<dbReference type="EMBL" id="JMSN01000160">
    <property type="protein sequence ID" value="KDN36693.1"/>
    <property type="molecule type" value="Genomic_DNA"/>
</dbReference>
<proteinExistence type="predicted"/>
<reference evidence="2 3" key="1">
    <citation type="submission" date="2014-05" db="EMBL/GenBank/DDBJ databases">
        <title>Draft genome sequence of a rare smut relative, Tilletiaria anomala UBC 951.</title>
        <authorList>
            <consortium name="DOE Joint Genome Institute"/>
            <person name="Toome M."/>
            <person name="Kuo A."/>
            <person name="Henrissat B."/>
            <person name="Lipzen A."/>
            <person name="Tritt A."/>
            <person name="Yoshinaga Y."/>
            <person name="Zane M."/>
            <person name="Barry K."/>
            <person name="Grigoriev I.V."/>
            <person name="Spatafora J.W."/>
            <person name="Aimea M.C."/>
        </authorList>
    </citation>
    <scope>NUCLEOTIDE SEQUENCE [LARGE SCALE GENOMIC DNA]</scope>
    <source>
        <strain evidence="2 3">UBC 951</strain>
    </source>
</reference>
<feature type="compositionally biased region" description="Polar residues" evidence="1">
    <location>
        <begin position="437"/>
        <end position="455"/>
    </location>
</feature>
<feature type="compositionally biased region" description="Low complexity" evidence="1">
    <location>
        <begin position="1"/>
        <end position="14"/>
    </location>
</feature>
<feature type="compositionally biased region" description="Polar residues" evidence="1">
    <location>
        <begin position="926"/>
        <end position="942"/>
    </location>
</feature>
<feature type="compositionally biased region" description="Low complexity" evidence="1">
    <location>
        <begin position="276"/>
        <end position="317"/>
    </location>
</feature>
<feature type="region of interest" description="Disordered" evidence="1">
    <location>
        <begin position="923"/>
        <end position="942"/>
    </location>
</feature>
<feature type="compositionally biased region" description="Low complexity" evidence="1">
    <location>
        <begin position="581"/>
        <end position="600"/>
    </location>
</feature>
<feature type="region of interest" description="Disordered" evidence="1">
    <location>
        <begin position="1390"/>
        <end position="1473"/>
    </location>
</feature>
<feature type="region of interest" description="Disordered" evidence="1">
    <location>
        <begin position="707"/>
        <end position="747"/>
    </location>
</feature>
<organism evidence="2 3">
    <name type="scientific">Tilletiaria anomala (strain ATCC 24038 / CBS 436.72 / UBC 951)</name>
    <dbReference type="NCBI Taxonomy" id="1037660"/>
    <lineage>
        <taxon>Eukaryota</taxon>
        <taxon>Fungi</taxon>
        <taxon>Dikarya</taxon>
        <taxon>Basidiomycota</taxon>
        <taxon>Ustilaginomycotina</taxon>
        <taxon>Exobasidiomycetes</taxon>
        <taxon>Georgefischeriales</taxon>
        <taxon>Tilletiariaceae</taxon>
        <taxon>Tilletiaria</taxon>
    </lineage>
</organism>
<feature type="compositionally biased region" description="Low complexity" evidence="1">
    <location>
        <begin position="1314"/>
        <end position="1326"/>
    </location>
</feature>
<dbReference type="OrthoDB" id="3367088at2759"/>
<feature type="compositionally biased region" description="Polar residues" evidence="1">
    <location>
        <begin position="2046"/>
        <end position="2056"/>
    </location>
</feature>
<feature type="compositionally biased region" description="Basic and acidic residues" evidence="1">
    <location>
        <begin position="1624"/>
        <end position="1635"/>
    </location>
</feature>
<feature type="region of interest" description="Disordered" evidence="1">
    <location>
        <begin position="1677"/>
        <end position="2067"/>
    </location>
</feature>
<feature type="compositionally biased region" description="Polar residues" evidence="1">
    <location>
        <begin position="1955"/>
        <end position="1968"/>
    </location>
</feature>
<feature type="compositionally biased region" description="Polar residues" evidence="1">
    <location>
        <begin position="136"/>
        <end position="150"/>
    </location>
</feature>
<feature type="compositionally biased region" description="Polar residues" evidence="1">
    <location>
        <begin position="1452"/>
        <end position="1470"/>
    </location>
</feature>
<feature type="region of interest" description="Disordered" evidence="1">
    <location>
        <begin position="1281"/>
        <end position="1366"/>
    </location>
</feature>
<feature type="region of interest" description="Disordered" evidence="1">
    <location>
        <begin position="1"/>
        <end position="21"/>
    </location>
</feature>
<evidence type="ECO:0000313" key="2">
    <source>
        <dbReference type="EMBL" id="KDN36693.1"/>
    </source>
</evidence>
<name>A0A066V8S5_TILAU</name>
<feature type="compositionally biased region" description="Polar residues" evidence="1">
    <location>
        <begin position="601"/>
        <end position="618"/>
    </location>
</feature>
<dbReference type="GeneID" id="25267572"/>
<feature type="region of interest" description="Disordered" evidence="1">
    <location>
        <begin position="1502"/>
        <end position="1524"/>
    </location>
</feature>
<evidence type="ECO:0000256" key="1">
    <source>
        <dbReference type="SAM" id="MobiDB-lite"/>
    </source>
</evidence>
<feature type="compositionally biased region" description="Polar residues" evidence="1">
    <location>
        <begin position="1692"/>
        <end position="1705"/>
    </location>
</feature>
<feature type="compositionally biased region" description="Basic and acidic residues" evidence="1">
    <location>
        <begin position="249"/>
        <end position="258"/>
    </location>
</feature>
<feature type="region of interest" description="Disordered" evidence="1">
    <location>
        <begin position="543"/>
        <end position="637"/>
    </location>
</feature>
<dbReference type="HOGENOM" id="CLU_232872_0_0_1"/>
<sequence>MSSAPDDVPAVAAAGSSRNNIASTINETASKAASASSDTCLLAASHSAKQAEREATVLRARVRALREKKKRELALAAAATALPSADEGAVTAASETGLDLLSPPLTPHAAVSAGSEPSSPSAACFALSNSSLSETCADSSSAPYSSTLTDIPQLPGKLPHASNTASPTPPQQHVWRGSATRRQSPGQAGLGLGLGFAGVCVSSASLVDPRHLTWIATEEYEDENVHEQEQGSGSDILEPEDRAKGTLWTRRENADKEANSPSADDGGTVEWHDAVQQSRGATAQQQQYQCTASSSSLAGPSSIRGKGQTSQSQQLQEAEQERHMYKQGLEDRRHGKQAANLSIDYISATRDKCSSTELSRRSREGSTSDSTSIDGPDSEYVLSDGLSAYYSKCAKPTAGAAMGAGTARLNVLGQSPSSPRSSISSLDVLRRQSILSNSRRTGSMLSSRPGSTTSLALPYTMEPHGTSGEQQLRASVMLEQLERDLSMQRRSCSIGGGGSGGPRPTSTSVSNGTSSAPSRSPALFQLGAGAAGGLTNAAEWYSTRPISPVGPPPTDPLPQTPAFSSGAADRSLETQSKRSSRSLSNSGSGRGSISSQRQPSLHSKSSMASMRAESNATPSPFLGSSPRSSFSRSSLQNADAPLAGAPAYLASQSTSLQLLPREALLTPPSIMPPLRSIKAISREYPRVRPTSTELSSDADGSALTLHATATTPRRDRSSSAVSSPSLYTADETPRRADAQATHHRLGSDRIDYDEVSLDVLHPAPDDMPKFATSKGLLSPDEHERRRQSLLRKSVGGLMSAVDLDLAGWGAEELTEELQEEQLKEEHEKTQGITYFHDDGDAASDSNAELSIANSIGHSTLSSVGHQAGDQHSLGHQSVINSLGHATHSSAASTAGHSYTSPVFSFGSKNSPSIIINEIVETPQPPTSSASLSPHNSVPQSSAASFVSRTSFAESHYKEEEAESSDDSVGTATRTLSAPKPKQRSKKHRQWGFEEQRASAPSRAASSCGLARQQQQPIVGQVFNEFGAQHQHESGQGGDLEQFKYYEFSPELPPFAAGIKPKDLTGTGTWAALVAKAGSQNAWEAHRNSIASQQSVGPVSMRQIAAEARWKQEQARQDKERQMQMMSSMSLSPIDLLRHAESHICMRSAYSGSPSVYSMDATSARGSLHSVDAGSLFSMPSPLRESRSSISLSLHTAETGVGDDHVVGLGISPVCRADKMYAEVSMQTSPTNSPPGSPERKSVEIGAADQEVLRKQASALSQRSRSRSLLETEVELALECKSGGRRPLPRRSSTSLSKSHELPAMEWPPKIKAPRLSVRRSLSSLNSPISPKPSQEASPYKRSLLAQSLSLDSDEDDAGSEESDLDVGESLEVLAKRSGIFDIPAACGAKRKLREKKNVRESGTEGSSELQPSRVVKPIRKSLMHEQQSKAADASSSYSSNAVVSLSPRIPVRTSTGNQTRRFQERATSPDLSILDDANPDLLADDRWFEEELQAHSPVLARLDDDSPRSKRMGMSITDNPQRGSRLSAGHSIGHSVEMHEVSDVSTAGHGPVQLDQLNERLKGARWSIEKLKVDTSIEQGSDTESLEQANAGIAKWTRANASVLAPSQDEEIKLSAAAPGGLEDTAKKSEAKDNVAVEETSPESVATQMEQTNTAAAIWASEVSNTPSQAAVAGIEQTDNGMAEGHNDKQQTLRTNHGSDFTATPDTMAASVIWSHSGSGSRRDSRSTIASSYSEGSYTSAHSKGKESASKPTSEVGHRVEQRTALPASTAPAGVSQSDLAPRALTLKPKLSMSRLRAPQKMRVECVTSPVPLPKQEPGKSNHASEAKWSGVEDSAVTPPADKSARGSQLRLPQPKARSRSNSTSSFKSTASTKTSPTKLFSHAQSRISLPKSSISDTKGGLKRPQSPMELSTASSRASNGNSDDLAPPEQPTSKEEAGSFVRSAPKPSLKMRPSMSSLPKPSTQIPLTGTIPRPAGAGPGLRKMKSAGILDAKSFVPPPISTMPTLHRKKSASGLRAPTTPTSNGKINALLTPAIKPALPRSSLPAPNTKSTGLTRPSGLPTPARS</sequence>
<feature type="compositionally biased region" description="Polar residues" evidence="1">
    <location>
        <begin position="1909"/>
        <end position="1923"/>
    </location>
</feature>
<dbReference type="InParanoid" id="A0A066V8S5"/>
<feature type="compositionally biased region" description="Basic and acidic residues" evidence="1">
    <location>
        <begin position="352"/>
        <end position="366"/>
    </location>
</feature>
<feature type="region of interest" description="Disordered" evidence="1">
    <location>
        <begin position="490"/>
        <end position="521"/>
    </location>
</feature>
<dbReference type="RefSeq" id="XP_013240133.1">
    <property type="nucleotide sequence ID" value="XM_013384679.1"/>
</dbReference>
<feature type="compositionally biased region" description="Polar residues" evidence="1">
    <location>
        <begin position="1327"/>
        <end position="1336"/>
    </location>
</feature>
<feature type="region of interest" description="Disordered" evidence="1">
    <location>
        <begin position="763"/>
        <end position="782"/>
    </location>
</feature>
<feature type="compositionally biased region" description="Polar residues" evidence="1">
    <location>
        <begin position="966"/>
        <end position="975"/>
    </location>
</feature>
<comment type="caution">
    <text evidence="2">The sequence shown here is derived from an EMBL/GenBank/DDBJ whole genome shotgun (WGS) entry which is preliminary data.</text>
</comment>
<feature type="region of interest" description="Disordered" evidence="1">
    <location>
        <begin position="136"/>
        <end position="186"/>
    </location>
</feature>
<feature type="compositionally biased region" description="Acidic residues" evidence="1">
    <location>
        <begin position="1351"/>
        <end position="1366"/>
    </location>
</feature>
<feature type="region of interest" description="Disordered" evidence="1">
    <location>
        <begin position="437"/>
        <end position="469"/>
    </location>
</feature>
<feature type="compositionally biased region" description="Polar residues" evidence="1">
    <location>
        <begin position="1728"/>
        <end position="1742"/>
    </location>
</feature>
<evidence type="ECO:0000313" key="3">
    <source>
        <dbReference type="Proteomes" id="UP000027361"/>
    </source>
</evidence>
<feature type="region of interest" description="Disordered" evidence="1">
    <location>
        <begin position="1619"/>
        <end position="1646"/>
    </location>
</feature>
<feature type="compositionally biased region" description="Low complexity" evidence="1">
    <location>
        <begin position="1428"/>
        <end position="1446"/>
    </location>
</feature>
<dbReference type="OMA" id="MAGSEIW"/>
<feature type="compositionally biased region" description="Low complexity" evidence="1">
    <location>
        <begin position="619"/>
        <end position="635"/>
    </location>
</feature>
<feature type="region of interest" description="Disordered" evidence="1">
    <location>
        <begin position="352"/>
        <end position="378"/>
    </location>
</feature>
<feature type="compositionally biased region" description="Basic and acidic residues" evidence="1">
    <location>
        <begin position="1817"/>
        <end position="1826"/>
    </location>
</feature>
<protein>
    <submittedName>
        <fullName evidence="2">Uncharacterized protein</fullName>
    </submittedName>
</protein>
<gene>
    <name evidence="2" type="ORF">K437DRAFT_52359</name>
</gene>
<feature type="compositionally biased region" description="Polar residues" evidence="1">
    <location>
        <begin position="1883"/>
        <end position="1897"/>
    </location>
</feature>
<feature type="compositionally biased region" description="Basic residues" evidence="1">
    <location>
        <begin position="980"/>
        <end position="989"/>
    </location>
</feature>
<keyword evidence="3" id="KW-1185">Reference proteome</keyword>
<feature type="region of interest" description="Disordered" evidence="1">
    <location>
        <begin position="956"/>
        <end position="1001"/>
    </location>
</feature>
<feature type="region of interest" description="Disordered" evidence="1">
    <location>
        <begin position="249"/>
        <end position="322"/>
    </location>
</feature>
<feature type="compositionally biased region" description="Low complexity" evidence="1">
    <location>
        <begin position="1860"/>
        <end position="1879"/>
    </location>
</feature>
<dbReference type="Proteomes" id="UP000027361">
    <property type="component" value="Unassembled WGS sequence"/>
</dbReference>
<feature type="compositionally biased region" description="Pro residues" evidence="1">
    <location>
        <begin position="548"/>
        <end position="559"/>
    </location>
</feature>
<accession>A0A066V8S5</accession>